<proteinExistence type="predicted"/>
<keyword evidence="2" id="KW-1185">Reference proteome</keyword>
<dbReference type="RefSeq" id="XP_041185298.1">
    <property type="nucleotide sequence ID" value="XM_041333817.1"/>
</dbReference>
<evidence type="ECO:0000313" key="2">
    <source>
        <dbReference type="Proteomes" id="UP000807769"/>
    </source>
</evidence>
<dbReference type="GeneID" id="64627834"/>
<reference evidence="1" key="1">
    <citation type="journal article" date="2020" name="New Phytol.">
        <title>Comparative genomics reveals dynamic genome evolution in host specialist ectomycorrhizal fungi.</title>
        <authorList>
            <person name="Lofgren L.A."/>
            <person name="Nguyen N.H."/>
            <person name="Vilgalys R."/>
            <person name="Ruytinx J."/>
            <person name="Liao H.L."/>
            <person name="Branco S."/>
            <person name="Kuo A."/>
            <person name="LaButti K."/>
            <person name="Lipzen A."/>
            <person name="Andreopoulos W."/>
            <person name="Pangilinan J."/>
            <person name="Riley R."/>
            <person name="Hundley H."/>
            <person name="Na H."/>
            <person name="Barry K."/>
            <person name="Grigoriev I.V."/>
            <person name="Stajich J.E."/>
            <person name="Kennedy P.G."/>
        </authorList>
    </citation>
    <scope>NUCLEOTIDE SEQUENCE</scope>
    <source>
        <strain evidence="1">MN1</strain>
    </source>
</reference>
<sequence length="132" mass="14911">MCPNAAEGSDSPPQVYAPPYPFANMMIYQLISWMNSGSSQVSESKVVSLVKDIMLAKDFDPEHLQGFSAKGDSPRPYTIPRFHYCPLVDVIRGAFRDAQAAAFHLMPFKHLWKSPLDGHKERIYDELYTSDV</sequence>
<accession>A0A9P7AT70</accession>
<gene>
    <name evidence="1" type="ORF">BJ212DRAFT_1306427</name>
</gene>
<comment type="caution">
    <text evidence="1">The sequence shown here is derived from an EMBL/GenBank/DDBJ whole genome shotgun (WGS) entry which is preliminary data.</text>
</comment>
<dbReference type="Proteomes" id="UP000807769">
    <property type="component" value="Unassembled WGS sequence"/>
</dbReference>
<dbReference type="OrthoDB" id="3208495at2759"/>
<name>A0A9P7AT70_9AGAM</name>
<dbReference type="EMBL" id="JABBWG010000288">
    <property type="protein sequence ID" value="KAG1796104.1"/>
    <property type="molecule type" value="Genomic_DNA"/>
</dbReference>
<evidence type="ECO:0000313" key="1">
    <source>
        <dbReference type="EMBL" id="KAG1796104.1"/>
    </source>
</evidence>
<protein>
    <submittedName>
        <fullName evidence="1">Uncharacterized protein</fullName>
    </submittedName>
</protein>
<organism evidence="1 2">
    <name type="scientific">Suillus subaureus</name>
    <dbReference type="NCBI Taxonomy" id="48587"/>
    <lineage>
        <taxon>Eukaryota</taxon>
        <taxon>Fungi</taxon>
        <taxon>Dikarya</taxon>
        <taxon>Basidiomycota</taxon>
        <taxon>Agaricomycotina</taxon>
        <taxon>Agaricomycetes</taxon>
        <taxon>Agaricomycetidae</taxon>
        <taxon>Boletales</taxon>
        <taxon>Suillineae</taxon>
        <taxon>Suillaceae</taxon>
        <taxon>Suillus</taxon>
    </lineage>
</organism>
<dbReference type="AlphaFoldDB" id="A0A9P7AT70"/>